<evidence type="ECO:0000313" key="7">
    <source>
        <dbReference type="EnsemblPlants" id="KQK05146"/>
    </source>
</evidence>
<dbReference type="EMBL" id="CM000881">
    <property type="protein sequence ID" value="KQK05146.1"/>
    <property type="molecule type" value="Genomic_DNA"/>
</dbReference>
<dbReference type="PROSITE" id="PS51473">
    <property type="entry name" value="GNK2"/>
    <property type="match status" value="2"/>
</dbReference>
<gene>
    <name evidence="6" type="ORF">BRADI_2g18320v3</name>
</gene>
<evidence type="ECO:0000313" key="8">
    <source>
        <dbReference type="Proteomes" id="UP000008810"/>
    </source>
</evidence>
<accession>A0A0Q3QUR7</accession>
<dbReference type="InterPro" id="IPR038408">
    <property type="entry name" value="GNK2_sf"/>
</dbReference>
<keyword evidence="3" id="KW-1133">Transmembrane helix</keyword>
<reference evidence="6" key="2">
    <citation type="submission" date="2017-06" db="EMBL/GenBank/DDBJ databases">
        <title>WGS assembly of Brachypodium distachyon.</title>
        <authorList>
            <consortium name="The International Brachypodium Initiative"/>
            <person name="Lucas S."/>
            <person name="Harmon-Smith M."/>
            <person name="Lail K."/>
            <person name="Tice H."/>
            <person name="Grimwood J."/>
            <person name="Bruce D."/>
            <person name="Barry K."/>
            <person name="Shu S."/>
            <person name="Lindquist E."/>
            <person name="Wang M."/>
            <person name="Pitluck S."/>
            <person name="Vogel J.P."/>
            <person name="Garvin D.F."/>
            <person name="Mockler T.C."/>
            <person name="Schmutz J."/>
            <person name="Rokhsar D."/>
            <person name="Bevan M.W."/>
        </authorList>
    </citation>
    <scope>NUCLEOTIDE SEQUENCE</scope>
    <source>
        <strain evidence="6">Bd21</strain>
    </source>
</reference>
<dbReference type="AlphaFoldDB" id="A0A0Q3QUR7"/>
<feature type="domain" description="Gnk2-homologous" evidence="5">
    <location>
        <begin position="147"/>
        <end position="264"/>
    </location>
</feature>
<keyword evidence="8" id="KW-1185">Reference proteome</keyword>
<protein>
    <recommendedName>
        <fullName evidence="5">Gnk2-homologous domain-containing protein</fullName>
    </recommendedName>
</protein>
<dbReference type="Proteomes" id="UP000008810">
    <property type="component" value="Chromosome 2"/>
</dbReference>
<sequence length="328" mass="33400">MAPAPAFFLVAVALASTLTAVAAGHRDEYVGNYAEATCDDPPSPSSSSTTTAAAFRADVLALLAALPAAAAPTGFASLRRSSSGPGEAAAFARGLCYGAAPEGSSSCAACLSGAARKAAGPGCSLAFADTNASSPNEASYRACLFVFSPSASDADSPRSPAFYDDARGLSALALSLAPRAADSSAGPMLATAATDMGQKKKRIKVHAVAQCARDRAAADCGECLRESARELPRCWGREVGRSEGVAAVSVVGYNCYLRLDMYAPAPPFSKILWTFVKNNAVVFILLAVIVGIVPLAGAACVLGRRFFCVAQAPPLDVPKGRPAGSRSP</sequence>
<keyword evidence="2" id="KW-0677">Repeat</keyword>
<dbReference type="OrthoDB" id="668810at2759"/>
<keyword evidence="3" id="KW-0812">Transmembrane</keyword>
<feature type="chain" id="PRO_5035999809" description="Gnk2-homologous domain-containing protein" evidence="4">
    <location>
        <begin position="24"/>
        <end position="328"/>
    </location>
</feature>
<feature type="transmembrane region" description="Helical" evidence="3">
    <location>
        <begin position="280"/>
        <end position="302"/>
    </location>
</feature>
<evidence type="ECO:0000256" key="1">
    <source>
        <dbReference type="ARBA" id="ARBA00022729"/>
    </source>
</evidence>
<dbReference type="PANTHER" id="PTHR32099:SF62">
    <property type="entry name" value="GNK2-HOMOLOGOUS DOMAIN-CONTAINING PROTEIN"/>
    <property type="match status" value="1"/>
</dbReference>
<keyword evidence="3" id="KW-0472">Membrane</keyword>
<dbReference type="PANTHER" id="PTHR32099">
    <property type="entry name" value="CYSTEINE-RICH REPEAT SECRETORY PROTEIN"/>
    <property type="match status" value="1"/>
</dbReference>
<reference evidence="6 7" key="1">
    <citation type="journal article" date="2010" name="Nature">
        <title>Genome sequencing and analysis of the model grass Brachypodium distachyon.</title>
        <authorList>
            <consortium name="International Brachypodium Initiative"/>
        </authorList>
    </citation>
    <scope>NUCLEOTIDE SEQUENCE [LARGE SCALE GENOMIC DNA]</scope>
    <source>
        <strain evidence="6 7">Bd21</strain>
    </source>
</reference>
<dbReference type="Gramene" id="KQK05146">
    <property type="protein sequence ID" value="KQK05146"/>
    <property type="gene ID" value="BRADI_2g18320v3"/>
</dbReference>
<evidence type="ECO:0000256" key="2">
    <source>
        <dbReference type="ARBA" id="ARBA00022737"/>
    </source>
</evidence>
<keyword evidence="1 4" id="KW-0732">Signal</keyword>
<organism evidence="6">
    <name type="scientific">Brachypodium distachyon</name>
    <name type="common">Purple false brome</name>
    <name type="synonym">Trachynia distachya</name>
    <dbReference type="NCBI Taxonomy" id="15368"/>
    <lineage>
        <taxon>Eukaryota</taxon>
        <taxon>Viridiplantae</taxon>
        <taxon>Streptophyta</taxon>
        <taxon>Embryophyta</taxon>
        <taxon>Tracheophyta</taxon>
        <taxon>Spermatophyta</taxon>
        <taxon>Magnoliopsida</taxon>
        <taxon>Liliopsida</taxon>
        <taxon>Poales</taxon>
        <taxon>Poaceae</taxon>
        <taxon>BOP clade</taxon>
        <taxon>Pooideae</taxon>
        <taxon>Stipodae</taxon>
        <taxon>Brachypodieae</taxon>
        <taxon>Brachypodium</taxon>
    </lineage>
</organism>
<dbReference type="Gene3D" id="3.30.430.20">
    <property type="entry name" value="Gnk2 domain, C-X8-C-X2-C motif"/>
    <property type="match status" value="1"/>
</dbReference>
<evidence type="ECO:0000259" key="5">
    <source>
        <dbReference type="PROSITE" id="PS51473"/>
    </source>
</evidence>
<evidence type="ECO:0000256" key="4">
    <source>
        <dbReference type="SAM" id="SignalP"/>
    </source>
</evidence>
<dbReference type="CDD" id="cd23509">
    <property type="entry name" value="Gnk2-like"/>
    <property type="match status" value="1"/>
</dbReference>
<dbReference type="FunCoup" id="A0A0Q3QUR7">
    <property type="interactions" value="664"/>
</dbReference>
<dbReference type="Pfam" id="PF01657">
    <property type="entry name" value="Stress-antifung"/>
    <property type="match status" value="1"/>
</dbReference>
<proteinExistence type="predicted"/>
<evidence type="ECO:0000256" key="3">
    <source>
        <dbReference type="SAM" id="Phobius"/>
    </source>
</evidence>
<dbReference type="InterPro" id="IPR002902">
    <property type="entry name" value="GNK2"/>
</dbReference>
<dbReference type="ExpressionAtlas" id="A0A0Q3QUR7">
    <property type="expression patterns" value="baseline"/>
</dbReference>
<feature type="signal peptide" evidence="4">
    <location>
        <begin position="1"/>
        <end position="23"/>
    </location>
</feature>
<feature type="domain" description="Gnk2-homologous" evidence="5">
    <location>
        <begin position="37"/>
        <end position="145"/>
    </location>
</feature>
<evidence type="ECO:0000313" key="6">
    <source>
        <dbReference type="EMBL" id="KQK05146.1"/>
    </source>
</evidence>
<dbReference type="InParanoid" id="A0A0Q3QUR7"/>
<reference evidence="7" key="3">
    <citation type="submission" date="2018-08" db="UniProtKB">
        <authorList>
            <consortium name="EnsemblPlants"/>
        </authorList>
    </citation>
    <scope>IDENTIFICATION</scope>
    <source>
        <strain evidence="7">cv. Bd21</strain>
    </source>
</reference>
<name>A0A0Q3QUR7_BRADI</name>
<dbReference type="EnsemblPlants" id="KQK05146">
    <property type="protein sequence ID" value="KQK05146"/>
    <property type="gene ID" value="BRADI_2g18320v3"/>
</dbReference>